<keyword evidence="3" id="KW-1003">Cell membrane</keyword>
<reference evidence="9 10" key="1">
    <citation type="submission" date="2020-10" db="EMBL/GenBank/DDBJ databases">
        <title>Complete genome sequence of Corynebacterium jeddahense DSM 45997, type strain of Corynebacterium jeddahense.</title>
        <authorList>
            <person name="Busche T."/>
            <person name="Kalinowski J."/>
            <person name="Ruckert C."/>
        </authorList>
    </citation>
    <scope>NUCLEOTIDE SEQUENCE [LARGE SCALE GENOMIC DNA]</scope>
    <source>
        <strain evidence="9 10">DSM 45997</strain>
    </source>
</reference>
<organism evidence="9 10">
    <name type="scientific">Corynebacterium jeddahense</name>
    <dbReference type="NCBI Taxonomy" id="1414719"/>
    <lineage>
        <taxon>Bacteria</taxon>
        <taxon>Bacillati</taxon>
        <taxon>Actinomycetota</taxon>
        <taxon>Actinomycetes</taxon>
        <taxon>Mycobacteriales</taxon>
        <taxon>Corynebacteriaceae</taxon>
        <taxon>Corynebacterium</taxon>
    </lineage>
</organism>
<keyword evidence="7" id="KW-0472">Membrane</keyword>
<evidence type="ECO:0000259" key="8">
    <source>
        <dbReference type="SMART" id="SM00382"/>
    </source>
</evidence>
<dbReference type="CDD" id="cd00267">
    <property type="entry name" value="ABC_ATPase"/>
    <property type="match status" value="1"/>
</dbReference>
<evidence type="ECO:0000256" key="1">
    <source>
        <dbReference type="ARBA" id="ARBA00004202"/>
    </source>
</evidence>
<evidence type="ECO:0000313" key="10">
    <source>
        <dbReference type="Proteomes" id="UP001218071"/>
    </source>
</evidence>
<dbReference type="Gene3D" id="3.40.50.300">
    <property type="entry name" value="P-loop containing nucleotide triphosphate hydrolases"/>
    <property type="match status" value="2"/>
</dbReference>
<sequence>MAGPLFIQRVHVDPAEAPEWAVKTPAIEHVAEFGLEFQQPITILTGGNGVGKSTLLEGIARAWGFGVEGGTWGVDKPRAQDAMFGALTLTTGPKAKAGYFLRAEAIARVNYFGGRSHGESVMELTSRLIPNALYLLDEPESGLSAVAQMALLAQLHALAEHDAQVIMVTHSPILTAVPGAQLLEVDEHGIHKREVEETMAFRAMRDFLEDPHGIAEFMAQWASDQRAP</sequence>
<protein>
    <recommendedName>
        <fullName evidence="8">AAA+ ATPase domain-containing protein</fullName>
    </recommendedName>
</protein>
<dbReference type="SMART" id="SM00382">
    <property type="entry name" value="AAA"/>
    <property type="match status" value="1"/>
</dbReference>
<feature type="domain" description="AAA+ ATPase" evidence="8">
    <location>
        <begin position="38"/>
        <end position="195"/>
    </location>
</feature>
<name>A0ABY7UQH8_9CORY</name>
<keyword evidence="10" id="KW-1185">Reference proteome</keyword>
<gene>
    <name evidence="9" type="ORF">CJEDD_11590</name>
</gene>
<dbReference type="InterPro" id="IPR027417">
    <property type="entry name" value="P-loop_NTPase"/>
</dbReference>
<evidence type="ECO:0000256" key="2">
    <source>
        <dbReference type="ARBA" id="ARBA00022448"/>
    </source>
</evidence>
<evidence type="ECO:0000256" key="4">
    <source>
        <dbReference type="ARBA" id="ARBA00022496"/>
    </source>
</evidence>
<dbReference type="PANTHER" id="PTHR42771:SF2">
    <property type="entry name" value="IRON(3+)-HYDROXAMATE IMPORT ATP-BINDING PROTEIN FHUC"/>
    <property type="match status" value="1"/>
</dbReference>
<dbReference type="InterPro" id="IPR003593">
    <property type="entry name" value="AAA+_ATPase"/>
</dbReference>
<keyword evidence="2" id="KW-0813">Transport</keyword>
<dbReference type="InterPro" id="IPR051535">
    <property type="entry name" value="Siderophore_ABC-ATPase"/>
</dbReference>
<comment type="subcellular location">
    <subcellularLocation>
        <location evidence="1">Cell membrane</location>
        <topology evidence="1">Peripheral membrane protein</topology>
    </subcellularLocation>
</comment>
<dbReference type="Pfam" id="PF13476">
    <property type="entry name" value="AAA_23"/>
    <property type="match status" value="1"/>
</dbReference>
<dbReference type="InterPro" id="IPR003959">
    <property type="entry name" value="ATPase_AAA_core"/>
</dbReference>
<dbReference type="Pfam" id="PF13304">
    <property type="entry name" value="AAA_21"/>
    <property type="match status" value="1"/>
</dbReference>
<evidence type="ECO:0000256" key="3">
    <source>
        <dbReference type="ARBA" id="ARBA00022475"/>
    </source>
</evidence>
<dbReference type="InterPro" id="IPR038729">
    <property type="entry name" value="Rad50/SbcC_AAA"/>
</dbReference>
<evidence type="ECO:0000256" key="6">
    <source>
        <dbReference type="ARBA" id="ARBA00023065"/>
    </source>
</evidence>
<accession>A0ABY7UQH8</accession>
<dbReference type="EMBL" id="CP063194">
    <property type="protein sequence ID" value="WCZ39884.1"/>
    <property type="molecule type" value="Genomic_DNA"/>
</dbReference>
<keyword evidence="4" id="KW-0410">Iron transport</keyword>
<dbReference type="PANTHER" id="PTHR42771">
    <property type="entry name" value="IRON(3+)-HYDROXAMATE IMPORT ATP-BINDING PROTEIN FHUC"/>
    <property type="match status" value="1"/>
</dbReference>
<evidence type="ECO:0000256" key="7">
    <source>
        <dbReference type="ARBA" id="ARBA00023136"/>
    </source>
</evidence>
<evidence type="ECO:0000256" key="5">
    <source>
        <dbReference type="ARBA" id="ARBA00023004"/>
    </source>
</evidence>
<keyword evidence="5" id="KW-0408">Iron</keyword>
<dbReference type="Proteomes" id="UP001218071">
    <property type="component" value="Chromosome"/>
</dbReference>
<evidence type="ECO:0000313" key="9">
    <source>
        <dbReference type="EMBL" id="WCZ39884.1"/>
    </source>
</evidence>
<proteinExistence type="predicted"/>
<dbReference type="RefSeq" id="WP_042408090.1">
    <property type="nucleotide sequence ID" value="NZ_CBYN010000074.1"/>
</dbReference>
<dbReference type="SUPFAM" id="SSF52540">
    <property type="entry name" value="P-loop containing nucleoside triphosphate hydrolases"/>
    <property type="match status" value="1"/>
</dbReference>
<keyword evidence="6" id="KW-0406">Ion transport</keyword>